<dbReference type="AlphaFoldDB" id="W6UQR3"/>
<gene>
    <name evidence="1" type="ORF">EGR_01645</name>
</gene>
<name>W6UQR3_ECHGR</name>
<evidence type="ECO:0000313" key="2">
    <source>
        <dbReference type="Proteomes" id="UP000019149"/>
    </source>
</evidence>
<reference evidence="1 2" key="1">
    <citation type="journal article" date="2013" name="Nat. Genet.">
        <title>The genome of the hydatid tapeworm Echinococcus granulosus.</title>
        <authorList>
            <person name="Zheng H."/>
            <person name="Zhang W."/>
            <person name="Zhang L."/>
            <person name="Zhang Z."/>
            <person name="Li J."/>
            <person name="Lu G."/>
            <person name="Zhu Y."/>
            <person name="Wang Y."/>
            <person name="Huang Y."/>
            <person name="Liu J."/>
            <person name="Kang H."/>
            <person name="Chen J."/>
            <person name="Wang L."/>
            <person name="Chen A."/>
            <person name="Yu S."/>
            <person name="Gao Z."/>
            <person name="Jin L."/>
            <person name="Gu W."/>
            <person name="Wang Z."/>
            <person name="Zhao L."/>
            <person name="Shi B."/>
            <person name="Wen H."/>
            <person name="Lin R."/>
            <person name="Jones M.K."/>
            <person name="Brejova B."/>
            <person name="Vinar T."/>
            <person name="Zhao G."/>
            <person name="McManus D.P."/>
            <person name="Chen Z."/>
            <person name="Zhou Y."/>
            <person name="Wang S."/>
        </authorList>
    </citation>
    <scope>NUCLEOTIDE SEQUENCE [LARGE SCALE GENOMIC DNA]</scope>
</reference>
<dbReference type="RefSeq" id="XP_024354759.1">
    <property type="nucleotide sequence ID" value="XM_024490894.1"/>
</dbReference>
<dbReference type="EMBL" id="APAU02000006">
    <property type="protein sequence ID" value="EUB63563.1"/>
    <property type="molecule type" value="Genomic_DNA"/>
</dbReference>
<dbReference type="GeneID" id="36337360"/>
<organism evidence="1 2">
    <name type="scientific">Echinococcus granulosus</name>
    <name type="common">Hydatid tapeworm</name>
    <dbReference type="NCBI Taxonomy" id="6210"/>
    <lineage>
        <taxon>Eukaryota</taxon>
        <taxon>Metazoa</taxon>
        <taxon>Spiralia</taxon>
        <taxon>Lophotrochozoa</taxon>
        <taxon>Platyhelminthes</taxon>
        <taxon>Cestoda</taxon>
        <taxon>Eucestoda</taxon>
        <taxon>Cyclophyllidea</taxon>
        <taxon>Taeniidae</taxon>
        <taxon>Echinococcus</taxon>
        <taxon>Echinococcus granulosus group</taxon>
    </lineage>
</organism>
<dbReference type="Proteomes" id="UP000019149">
    <property type="component" value="Unassembled WGS sequence"/>
</dbReference>
<evidence type="ECO:0000313" key="1">
    <source>
        <dbReference type="EMBL" id="EUB63563.1"/>
    </source>
</evidence>
<dbReference type="OrthoDB" id="10504498at2759"/>
<accession>W6UQR3</accession>
<keyword evidence="2" id="KW-1185">Reference proteome</keyword>
<sequence length="172" mass="19499">MFELTYSSNFFCIVVIYMVDYRKLKRLDKWHTHFNTRFFLELSTIDENSPLVPPPASSFGVATLPKNMLAFGHIVGRPGYTNLQAAVEMSHYLACIDGIMFGGGNHHFVHPCTNPDAVATGALCSAFIPLYVSRPLWLLIRDRPVYVVNVIEQAVGPLMFYKRLKVDINSER</sequence>
<proteinExistence type="predicted"/>
<comment type="caution">
    <text evidence="1">The sequence shown here is derived from an EMBL/GenBank/DDBJ whole genome shotgun (WGS) entry which is preliminary data.</text>
</comment>
<dbReference type="CTD" id="36337360"/>
<protein>
    <submittedName>
        <fullName evidence="1">Uncharacterized protein</fullName>
    </submittedName>
</protein>
<dbReference type="KEGG" id="egl:EGR_01645"/>